<sequence length="25" mass="2976">MTSSLLFFETAQREGSNYFFVREES</sequence>
<proteinExistence type="predicted"/>
<evidence type="ECO:0000313" key="1">
    <source>
        <dbReference type="EMBL" id="JAD99818.1"/>
    </source>
</evidence>
<dbReference type="AlphaFoldDB" id="A0A0A9ELC6"/>
<protein>
    <submittedName>
        <fullName evidence="1">Uncharacterized protein</fullName>
    </submittedName>
</protein>
<dbReference type="EMBL" id="GBRH01198077">
    <property type="protein sequence ID" value="JAD99818.1"/>
    <property type="molecule type" value="Transcribed_RNA"/>
</dbReference>
<accession>A0A0A9ELC6</accession>
<reference evidence="1" key="1">
    <citation type="submission" date="2014-09" db="EMBL/GenBank/DDBJ databases">
        <authorList>
            <person name="Magalhaes I.L.F."/>
            <person name="Oliveira U."/>
            <person name="Santos F.R."/>
            <person name="Vidigal T.H.D.A."/>
            <person name="Brescovit A.D."/>
            <person name="Santos A.J."/>
        </authorList>
    </citation>
    <scope>NUCLEOTIDE SEQUENCE</scope>
    <source>
        <tissue evidence="1">Shoot tissue taken approximately 20 cm above the soil surface</tissue>
    </source>
</reference>
<organism evidence="1">
    <name type="scientific">Arundo donax</name>
    <name type="common">Giant reed</name>
    <name type="synonym">Donax arundinaceus</name>
    <dbReference type="NCBI Taxonomy" id="35708"/>
    <lineage>
        <taxon>Eukaryota</taxon>
        <taxon>Viridiplantae</taxon>
        <taxon>Streptophyta</taxon>
        <taxon>Embryophyta</taxon>
        <taxon>Tracheophyta</taxon>
        <taxon>Spermatophyta</taxon>
        <taxon>Magnoliopsida</taxon>
        <taxon>Liliopsida</taxon>
        <taxon>Poales</taxon>
        <taxon>Poaceae</taxon>
        <taxon>PACMAD clade</taxon>
        <taxon>Arundinoideae</taxon>
        <taxon>Arundineae</taxon>
        <taxon>Arundo</taxon>
    </lineage>
</organism>
<reference evidence="1" key="2">
    <citation type="journal article" date="2015" name="Data Brief">
        <title>Shoot transcriptome of the giant reed, Arundo donax.</title>
        <authorList>
            <person name="Barrero R.A."/>
            <person name="Guerrero F.D."/>
            <person name="Moolhuijzen P."/>
            <person name="Goolsby J.A."/>
            <person name="Tidwell J."/>
            <person name="Bellgard S.E."/>
            <person name="Bellgard M.I."/>
        </authorList>
    </citation>
    <scope>NUCLEOTIDE SEQUENCE</scope>
    <source>
        <tissue evidence="1">Shoot tissue taken approximately 20 cm above the soil surface</tissue>
    </source>
</reference>
<name>A0A0A9ELC6_ARUDO</name>